<feature type="compositionally biased region" description="Low complexity" evidence="1">
    <location>
        <begin position="262"/>
        <end position="275"/>
    </location>
</feature>
<dbReference type="GO" id="GO:0006351">
    <property type="term" value="P:DNA-templated transcription"/>
    <property type="evidence" value="ECO:0007669"/>
    <property type="project" value="InterPro"/>
</dbReference>
<evidence type="ECO:0000313" key="5">
    <source>
        <dbReference type="Proteomes" id="UP001054126"/>
    </source>
</evidence>
<evidence type="ECO:0000259" key="3">
    <source>
        <dbReference type="PROSITE" id="PS51321"/>
    </source>
</evidence>
<keyword evidence="2" id="KW-0812">Transmembrane</keyword>
<feature type="compositionally biased region" description="Basic residues" evidence="1">
    <location>
        <begin position="482"/>
        <end position="498"/>
    </location>
</feature>
<dbReference type="EMBL" id="CP115533">
    <property type="protein sequence ID" value="WBY57334.1"/>
    <property type="molecule type" value="Genomic_DNA"/>
</dbReference>
<evidence type="ECO:0000313" key="4">
    <source>
        <dbReference type="EMBL" id="WBY57334.1"/>
    </source>
</evidence>
<feature type="region of interest" description="Disordered" evidence="1">
    <location>
        <begin position="926"/>
        <end position="1001"/>
    </location>
</feature>
<proteinExistence type="predicted"/>
<organism evidence="4 5">
    <name type="scientific">Plasmodium yoelii yoelii</name>
    <dbReference type="NCBI Taxonomy" id="73239"/>
    <lineage>
        <taxon>Eukaryota</taxon>
        <taxon>Sar</taxon>
        <taxon>Alveolata</taxon>
        <taxon>Apicomplexa</taxon>
        <taxon>Aconoidasida</taxon>
        <taxon>Haemosporida</taxon>
        <taxon>Plasmodiidae</taxon>
        <taxon>Plasmodium</taxon>
        <taxon>Plasmodium (Vinckeia)</taxon>
    </lineage>
</organism>
<evidence type="ECO:0000256" key="2">
    <source>
        <dbReference type="SAM" id="Phobius"/>
    </source>
</evidence>
<feature type="compositionally biased region" description="Acidic residues" evidence="1">
    <location>
        <begin position="408"/>
        <end position="419"/>
    </location>
</feature>
<keyword evidence="2" id="KW-1133">Transmembrane helix</keyword>
<feature type="compositionally biased region" description="Basic and acidic residues" evidence="1">
    <location>
        <begin position="252"/>
        <end position="261"/>
    </location>
</feature>
<dbReference type="SUPFAM" id="SSF46942">
    <property type="entry name" value="Elongation factor TFIIS domain 2"/>
    <property type="match status" value="1"/>
</dbReference>
<feature type="compositionally biased region" description="Basic and acidic residues" evidence="1">
    <location>
        <begin position="701"/>
        <end position="713"/>
    </location>
</feature>
<feature type="domain" description="TFIIS central" evidence="3">
    <location>
        <begin position="567"/>
        <end position="678"/>
    </location>
</feature>
<feature type="region of interest" description="Disordered" evidence="1">
    <location>
        <begin position="250"/>
        <end position="419"/>
    </location>
</feature>
<accession>A0AAE9WVH6</accession>
<feature type="region of interest" description="Disordered" evidence="1">
    <location>
        <begin position="701"/>
        <end position="736"/>
    </location>
</feature>
<feature type="transmembrane region" description="Helical" evidence="2">
    <location>
        <begin position="1305"/>
        <end position="1328"/>
    </location>
</feature>
<dbReference type="InterPro" id="IPR003618">
    <property type="entry name" value="TFIIS_cen_dom"/>
</dbReference>
<reference evidence="4" key="1">
    <citation type="submission" date="2023-01" db="EMBL/GenBank/DDBJ databases">
        <title>Long-Read Genome Assembly and Gene Model Annotations for the Rodent Malaria Parasite Plasmodium yoelii 17XNL.</title>
        <authorList>
            <person name="Mitchell G.J."/>
            <person name="Sebastian A."/>
            <person name="Albert I."/>
            <person name="Lindner S.E."/>
        </authorList>
    </citation>
    <scope>NUCLEOTIDE SEQUENCE</scope>
    <source>
        <strain evidence="4">17XNL clone 1.1</strain>
    </source>
</reference>
<sequence length="1341" mass="155804">MDILTKKGNIPEWKLNKFNKFEVNELYSNKSIRFTNNNIHDVFIYDIKTVDINNLINYIILNFLWNITKITFSIKLNNNKNHTCLQKDKQTNICLVCYNCKENNIKNVHYYDIFFSEFYNLTNIYNPNFYIHIECFKNVIYLYISFIYLYNVTKNGNLLNEVIANFLYHAKIKKDEILPAQARGKKDEILPAQARGKKDEILPAQAREKKDEILPAQARGKKDEILPAQARKKKDIIAFAIIGFLIGNKNVENGENKENGKNCENNENGKNVENGSDNNGESKRSGTGPGSGGEKNDENDENEKNDENDKNEQNEQNSSDSEEGEDNPKKQKKRKKMESPNREGNGERNGEANGQDVSPKNKTRKTQNKKKKKKNEEDEEYISNYRNEGDIRNMKRKRKKKQLGDGEYIIDDISEPNEENYENDQDELINENNLSKESDNEYIYDQDLKIYTDEDIVEENEILKTEVYSNDSEFCENDYGSGRKKKKRKIRKSVKKEKKNSIKNENKTIIGTNQIISNGKQMSNQIEEKNNGSSKIEISNIVTDGNGNVKIDNDDKEIYLNDEDVKKYAKVINKIKQSLDNENIKVDTYSISKNIVENVIKKYKNKLDIKMKLFSICSNLLRHDNSELRKKILNGIIHSSDLANMDSSDLAPISLQNKRKEHEKKYFYESIYLRENYINIKNVKNNEEEYYQHNILYDEKLKQDNNKKNDNTSRSRSVSSNRSSHTSNFDKIDITNESYNNDDKKNILIESVNKNNSDGKNELISQQNINNNISNIKEKKKKKSKEEEEDDHNTYIIPSIEKYALENTYENLKSAYKNMPKYASSPILTFLDNSYNRIFLRIYENNSFLMDYENQIIINSEIKIKNKKEENGIKYEEIDKVEGEENWNPPINWPKKKSGKIINTTPCEKTLNENKNCLKLEKRVENNYNDDNVNNNKNSSHDNVNNNKNSSHDNVNNNKNSSHDNANNNKNSSHDNANNNKNSSHDNVNNNKNSSHDNVNNNIKNDLSIEISVHVINKSIQSVKKCISNLKKTLNDYYESECENLSNYLKSECSSVVKTVSNFGEVEFFEEKNNGEKSCSENIDKTNIEVLIQSVINKKNEKKKFTTLDIIDECLSIGDIYNKKNKNKINDVINKNINIVTDQTNLLYSQHSGDINELDFQKCVEDISSSSNIIPTLYKEKNNNNSLNKHEEKYIDMIPDSCNSINYNLSKNKNDLNIEKNTTSILPEYLCTDTSEKAEDNNEPTKKHLNLKESEICESYKITDYLEKIKGFMKIGKGDLSYDNTGMFLKRKKKLTSLLSPKKRISYFVLHILLFFSYAILGFSFIFIKRIIYKIFFDQDL</sequence>
<gene>
    <name evidence="4" type="ORF">Py17XNL_000900246</name>
</gene>
<keyword evidence="2" id="KW-0472">Membrane</keyword>
<dbReference type="Proteomes" id="UP001054126">
    <property type="component" value="Chromosome 9"/>
</dbReference>
<feature type="compositionally biased region" description="Basic and acidic residues" evidence="1">
    <location>
        <begin position="337"/>
        <end position="350"/>
    </location>
</feature>
<dbReference type="InterPro" id="IPR036575">
    <property type="entry name" value="TFIIS_cen_dom_sf"/>
</dbReference>
<protein>
    <submittedName>
        <fullName evidence="4">TFIIS central domain-containing protein</fullName>
    </submittedName>
</protein>
<dbReference type="Pfam" id="PF07500">
    <property type="entry name" value="TFIIS_M"/>
    <property type="match status" value="1"/>
</dbReference>
<dbReference type="Gene3D" id="1.10.472.30">
    <property type="entry name" value="Transcription elongation factor S-II, central domain"/>
    <property type="match status" value="1"/>
</dbReference>
<feature type="compositionally biased region" description="Low complexity" evidence="1">
    <location>
        <begin position="714"/>
        <end position="727"/>
    </location>
</feature>
<name>A0AAE9WVH6_PLAYO</name>
<evidence type="ECO:0000256" key="1">
    <source>
        <dbReference type="SAM" id="MobiDB-lite"/>
    </source>
</evidence>
<feature type="compositionally biased region" description="Basic residues" evidence="1">
    <location>
        <begin position="361"/>
        <end position="373"/>
    </location>
</feature>
<feature type="region of interest" description="Disordered" evidence="1">
    <location>
        <begin position="473"/>
        <end position="501"/>
    </location>
</feature>
<dbReference type="PROSITE" id="PS51321">
    <property type="entry name" value="TFIIS_CENTRAL"/>
    <property type="match status" value="1"/>
</dbReference>